<evidence type="ECO:0000313" key="10">
    <source>
        <dbReference type="EMBL" id="GMN22138.1"/>
    </source>
</evidence>
<organism evidence="10 11">
    <name type="scientific">Ficus carica</name>
    <name type="common">Common fig</name>
    <dbReference type="NCBI Taxonomy" id="3494"/>
    <lineage>
        <taxon>Eukaryota</taxon>
        <taxon>Viridiplantae</taxon>
        <taxon>Streptophyta</taxon>
        <taxon>Embryophyta</taxon>
        <taxon>Tracheophyta</taxon>
        <taxon>Spermatophyta</taxon>
        <taxon>Magnoliopsida</taxon>
        <taxon>eudicotyledons</taxon>
        <taxon>Gunneridae</taxon>
        <taxon>Pentapetalae</taxon>
        <taxon>rosids</taxon>
        <taxon>fabids</taxon>
        <taxon>Rosales</taxon>
        <taxon>Moraceae</taxon>
        <taxon>Ficeae</taxon>
        <taxon>Ficus</taxon>
    </lineage>
</organism>
<keyword evidence="3" id="KW-0808">Transferase</keyword>
<keyword evidence="5" id="KW-1015">Disulfide bond</keyword>
<feature type="domain" description="Wall-associated receptor kinase" evidence="8">
    <location>
        <begin position="164"/>
        <end position="242"/>
    </location>
</feature>
<dbReference type="Pfam" id="PF13947">
    <property type="entry name" value="GUB_WAK_bind"/>
    <property type="match status" value="1"/>
</dbReference>
<accession>A0AA87Z9Y6</accession>
<feature type="signal peptide" evidence="7">
    <location>
        <begin position="1"/>
        <end position="20"/>
    </location>
</feature>
<feature type="chain" id="PRO_5041742676" evidence="7">
    <location>
        <begin position="21"/>
        <end position="309"/>
    </location>
</feature>
<dbReference type="Proteomes" id="UP001187192">
    <property type="component" value="Unassembled WGS sequence"/>
</dbReference>
<dbReference type="PANTHER" id="PTHR33491">
    <property type="entry name" value="OSJNBA0016N04.9 PROTEIN"/>
    <property type="match status" value="1"/>
</dbReference>
<evidence type="ECO:0000256" key="3">
    <source>
        <dbReference type="ARBA" id="ARBA00022679"/>
    </source>
</evidence>
<evidence type="ECO:0000259" key="8">
    <source>
        <dbReference type="Pfam" id="PF08488"/>
    </source>
</evidence>
<evidence type="ECO:0000313" key="11">
    <source>
        <dbReference type="Proteomes" id="UP001187192"/>
    </source>
</evidence>
<feature type="domain" description="Wall-associated receptor kinase galacturonan-binding" evidence="9">
    <location>
        <begin position="30"/>
        <end position="92"/>
    </location>
</feature>
<evidence type="ECO:0000256" key="5">
    <source>
        <dbReference type="ARBA" id="ARBA00023157"/>
    </source>
</evidence>
<evidence type="ECO:0000256" key="7">
    <source>
        <dbReference type="SAM" id="SignalP"/>
    </source>
</evidence>
<keyword evidence="6" id="KW-0325">Glycoprotein</keyword>
<keyword evidence="2" id="KW-0418">Kinase</keyword>
<protein>
    <submittedName>
        <fullName evidence="10">Uncharacterized protein</fullName>
    </submittedName>
</protein>
<evidence type="ECO:0000256" key="1">
    <source>
        <dbReference type="ARBA" id="ARBA00004479"/>
    </source>
</evidence>
<dbReference type="AlphaFoldDB" id="A0AA87Z9Y6"/>
<evidence type="ECO:0000259" key="9">
    <source>
        <dbReference type="Pfam" id="PF13947"/>
    </source>
</evidence>
<evidence type="ECO:0000256" key="4">
    <source>
        <dbReference type="ARBA" id="ARBA00022729"/>
    </source>
</evidence>
<comment type="caution">
    <text evidence="10">The sequence shown here is derived from an EMBL/GenBank/DDBJ whole genome shotgun (WGS) entry which is preliminary data.</text>
</comment>
<dbReference type="InterPro" id="IPR025287">
    <property type="entry name" value="WAK_GUB"/>
</dbReference>
<comment type="subcellular location">
    <subcellularLocation>
        <location evidence="1">Membrane</location>
        <topology evidence="1">Single-pass type I membrane protein</topology>
    </subcellularLocation>
</comment>
<proteinExistence type="predicted"/>
<dbReference type="GO" id="GO:0004674">
    <property type="term" value="F:protein serine/threonine kinase activity"/>
    <property type="evidence" value="ECO:0007669"/>
    <property type="project" value="UniProtKB-KW"/>
</dbReference>
<gene>
    <name evidence="10" type="ORF">TIFTF001_045611</name>
</gene>
<evidence type="ECO:0000256" key="2">
    <source>
        <dbReference type="ARBA" id="ARBA00022527"/>
    </source>
</evidence>
<name>A0AA87Z9Y6_FICCA</name>
<dbReference type="Pfam" id="PF08488">
    <property type="entry name" value="WAK"/>
    <property type="match status" value="1"/>
</dbReference>
<evidence type="ECO:0000256" key="6">
    <source>
        <dbReference type="ARBA" id="ARBA00023180"/>
    </source>
</evidence>
<sequence length="309" mass="33553">MVRQLFIPVLLFSCLITTTASKAPTAKDNCLPRCGNISIPYPFGIRKGCYVDEWFEVVCTRTSTSSTIPTPVLKRINLEVNRIDLYDGTLDVQFPITFWSCGDEKTLPQNLSFEGSPFAFSESKNKFIAVGCGGLASIISSKLDSDEPIVASCWSVCANNVSVNTRCNGVGCCKTSIPSNLQAFDARFNITASSDQSGETDCRYAFVVKETWFSQSVTNLSALSEMTNVTVALNWGLDASKHEDVRNSVESFSLKSGKRKSTSGYCNKSSDTSFSSPFTESGQLVCYCKDGFEGNPYLPGGCDGKAPLP</sequence>
<dbReference type="GO" id="GO:0030247">
    <property type="term" value="F:polysaccharide binding"/>
    <property type="evidence" value="ECO:0007669"/>
    <property type="project" value="InterPro"/>
</dbReference>
<dbReference type="InterPro" id="IPR013695">
    <property type="entry name" value="WAK"/>
</dbReference>
<reference evidence="10" key="1">
    <citation type="submission" date="2023-07" db="EMBL/GenBank/DDBJ databases">
        <title>draft genome sequence of fig (Ficus carica).</title>
        <authorList>
            <person name="Takahashi T."/>
            <person name="Nishimura K."/>
        </authorList>
    </citation>
    <scope>NUCLEOTIDE SEQUENCE</scope>
</reference>
<keyword evidence="4 7" id="KW-0732">Signal</keyword>
<keyword evidence="2" id="KW-0723">Serine/threonine-protein kinase</keyword>
<keyword evidence="11" id="KW-1185">Reference proteome</keyword>
<dbReference type="EMBL" id="BTGU01004086">
    <property type="protein sequence ID" value="GMN22138.1"/>
    <property type="molecule type" value="Genomic_DNA"/>
</dbReference>
<dbReference type="GO" id="GO:0016020">
    <property type="term" value="C:membrane"/>
    <property type="evidence" value="ECO:0007669"/>
    <property type="project" value="UniProtKB-SubCell"/>
</dbReference>